<dbReference type="Pfam" id="PF13371">
    <property type="entry name" value="TPR_9"/>
    <property type="match status" value="1"/>
</dbReference>
<gene>
    <name evidence="5" type="ORF">J0M35_10140</name>
</gene>
<feature type="repeat" description="TPR" evidence="3">
    <location>
        <begin position="86"/>
        <end position="119"/>
    </location>
</feature>
<name>A0A8J7PFZ5_9BACT</name>
<dbReference type="Pfam" id="PF13174">
    <property type="entry name" value="TPR_6"/>
    <property type="match status" value="1"/>
</dbReference>
<dbReference type="PANTHER" id="PTHR44858:SF1">
    <property type="entry name" value="UDP-N-ACETYLGLUCOSAMINE--PEPTIDE N-ACETYLGLUCOSAMINYLTRANSFERASE SPINDLY-RELATED"/>
    <property type="match status" value="1"/>
</dbReference>
<keyword evidence="2 3" id="KW-0802">TPR repeat</keyword>
<feature type="repeat" description="TPR" evidence="3">
    <location>
        <begin position="261"/>
        <end position="294"/>
    </location>
</feature>
<evidence type="ECO:0000256" key="2">
    <source>
        <dbReference type="ARBA" id="ARBA00022803"/>
    </source>
</evidence>
<protein>
    <submittedName>
        <fullName evidence="5">Tetratricopeptide repeat protein</fullName>
    </submittedName>
</protein>
<feature type="signal peptide" evidence="4">
    <location>
        <begin position="1"/>
        <end position="22"/>
    </location>
</feature>
<organism evidence="5 6">
    <name type="scientific">Candidatus Obscuribacter phosphatis</name>
    <dbReference type="NCBI Taxonomy" id="1906157"/>
    <lineage>
        <taxon>Bacteria</taxon>
        <taxon>Bacillati</taxon>
        <taxon>Candidatus Melainabacteria</taxon>
        <taxon>Candidatus Obscuribacterales</taxon>
        <taxon>Candidatus Obscuribacteraceae</taxon>
        <taxon>Candidatus Obscuribacter</taxon>
    </lineage>
</organism>
<dbReference type="PROSITE" id="PS50293">
    <property type="entry name" value="TPR_REGION"/>
    <property type="match status" value="1"/>
</dbReference>
<dbReference type="InterPro" id="IPR050498">
    <property type="entry name" value="Ycf3"/>
</dbReference>
<evidence type="ECO:0000313" key="5">
    <source>
        <dbReference type="EMBL" id="MBN8660713.1"/>
    </source>
</evidence>
<dbReference type="InterPro" id="IPR019734">
    <property type="entry name" value="TPR_rpt"/>
</dbReference>
<evidence type="ECO:0000256" key="1">
    <source>
        <dbReference type="ARBA" id="ARBA00022737"/>
    </source>
</evidence>
<dbReference type="Pfam" id="PF13432">
    <property type="entry name" value="TPR_16"/>
    <property type="match status" value="1"/>
</dbReference>
<dbReference type="Proteomes" id="UP000664277">
    <property type="component" value="Unassembled WGS sequence"/>
</dbReference>
<keyword evidence="1" id="KW-0677">Repeat</keyword>
<evidence type="ECO:0000313" key="6">
    <source>
        <dbReference type="Proteomes" id="UP000664277"/>
    </source>
</evidence>
<dbReference type="PROSITE" id="PS50005">
    <property type="entry name" value="TPR"/>
    <property type="match status" value="5"/>
</dbReference>
<dbReference type="SMART" id="SM00028">
    <property type="entry name" value="TPR"/>
    <property type="match status" value="12"/>
</dbReference>
<dbReference type="InterPro" id="IPR011990">
    <property type="entry name" value="TPR-like_helical_dom_sf"/>
</dbReference>
<comment type="caution">
    <text evidence="5">The sequence shown here is derived from an EMBL/GenBank/DDBJ whole genome shotgun (WGS) entry which is preliminary data.</text>
</comment>
<dbReference type="EMBL" id="JAFLCK010000012">
    <property type="protein sequence ID" value="MBN8660713.1"/>
    <property type="molecule type" value="Genomic_DNA"/>
</dbReference>
<reference evidence="5" key="1">
    <citation type="submission" date="2021-02" db="EMBL/GenBank/DDBJ databases">
        <title>Genome-Resolved Metagenomics of a Microbial Community Performing Photosynthetic Biological Nutrient Removal.</title>
        <authorList>
            <person name="Mcdaniel E.A."/>
        </authorList>
    </citation>
    <scope>NUCLEOTIDE SEQUENCE</scope>
    <source>
        <strain evidence="5">UWPOB_OBS1</strain>
    </source>
</reference>
<proteinExistence type="predicted"/>
<feature type="repeat" description="TPR" evidence="3">
    <location>
        <begin position="465"/>
        <end position="498"/>
    </location>
</feature>
<dbReference type="AlphaFoldDB" id="A0A8J7PFZ5"/>
<accession>A0A8J7PFZ5</accession>
<dbReference type="Pfam" id="PF00515">
    <property type="entry name" value="TPR_1"/>
    <property type="match status" value="1"/>
</dbReference>
<feature type="chain" id="PRO_5035212628" evidence="4">
    <location>
        <begin position="23"/>
        <end position="536"/>
    </location>
</feature>
<dbReference type="PANTHER" id="PTHR44858">
    <property type="entry name" value="TETRATRICOPEPTIDE REPEAT PROTEIN 6"/>
    <property type="match status" value="1"/>
</dbReference>
<sequence length="536" mass="60842">MKAKTKATFLCLSLLLSSGLMPAYCAEQSSDPEQGEKLSKSVGLEQVEKSGISSALQQAEQLSKNRDWRGSVQKYTAVLKVQADNAEALAGRGFAYSHLGEYKKALQDLNRAIELAPSSADIFTKRSLVYYWMRRFDLYKADAEKALSLTKEAPQDTDRLLYYAHMLDAIKRSEEAKAIYERVLADNKGKKDLESVVYLARANRSLGLNKDAVYFLTMAIKLAPNQEDLYEKRAYCYLALGRWDLAIADLNKLGKEPKPEPMNYAILAYCHRCQRQYKEAVENYTKALELDPEFHQLYLERGRAYHALQDHKNALNDFEKSIGADKENADAYREKAGVLLCLQMPKDALEQAKKAISLDPKVKDGYYTLGQANFGSQNYKEAIASMTKVIDADKEADQAFFWRGLAYRELRQYEEAVKDITAAIKLYQNEPKYFCARGAAQASLHNYQKAIADCTKSIALAPHRTHPYLTRGLSYARLGRYQLALKDLNQAIRQYPKYGDAYYQRSLVYRKLGLRARAKRDLQAAKKYGYGDPAAM</sequence>
<evidence type="ECO:0000256" key="4">
    <source>
        <dbReference type="SAM" id="SignalP"/>
    </source>
</evidence>
<evidence type="ECO:0000256" key="3">
    <source>
        <dbReference type="PROSITE-ProRule" id="PRU00339"/>
    </source>
</evidence>
<dbReference type="SUPFAM" id="SSF48452">
    <property type="entry name" value="TPR-like"/>
    <property type="match status" value="2"/>
</dbReference>
<feature type="repeat" description="TPR" evidence="3">
    <location>
        <begin position="397"/>
        <end position="430"/>
    </location>
</feature>
<feature type="repeat" description="TPR" evidence="3">
    <location>
        <begin position="295"/>
        <end position="328"/>
    </location>
</feature>
<keyword evidence="4" id="KW-0732">Signal</keyword>
<dbReference type="Pfam" id="PF13414">
    <property type="entry name" value="TPR_11"/>
    <property type="match status" value="1"/>
</dbReference>
<dbReference type="Gene3D" id="1.25.40.10">
    <property type="entry name" value="Tetratricopeptide repeat domain"/>
    <property type="match status" value="5"/>
</dbReference>